<feature type="compositionally biased region" description="Basic and acidic residues" evidence="1">
    <location>
        <begin position="115"/>
        <end position="146"/>
    </location>
</feature>
<dbReference type="Proteomes" id="UP000467840">
    <property type="component" value="Chromosome 3"/>
</dbReference>
<gene>
    <name evidence="2" type="ORF">GH714_007631</name>
</gene>
<dbReference type="EMBL" id="JAAGAX010000017">
    <property type="protein sequence ID" value="KAF2285752.1"/>
    <property type="molecule type" value="Genomic_DNA"/>
</dbReference>
<dbReference type="AlphaFoldDB" id="A0A6A6KA85"/>
<protein>
    <recommendedName>
        <fullName evidence="4">NADH dehydrogenase [ubiquinone] 1 alpha subcomplex subunit 12</fullName>
    </recommendedName>
</protein>
<organism evidence="2 3">
    <name type="scientific">Hevea brasiliensis</name>
    <name type="common">Para rubber tree</name>
    <name type="synonym">Siphonia brasiliensis</name>
    <dbReference type="NCBI Taxonomy" id="3981"/>
    <lineage>
        <taxon>Eukaryota</taxon>
        <taxon>Viridiplantae</taxon>
        <taxon>Streptophyta</taxon>
        <taxon>Embryophyta</taxon>
        <taxon>Tracheophyta</taxon>
        <taxon>Spermatophyta</taxon>
        <taxon>Magnoliopsida</taxon>
        <taxon>eudicotyledons</taxon>
        <taxon>Gunneridae</taxon>
        <taxon>Pentapetalae</taxon>
        <taxon>rosids</taxon>
        <taxon>fabids</taxon>
        <taxon>Malpighiales</taxon>
        <taxon>Euphorbiaceae</taxon>
        <taxon>Crotonoideae</taxon>
        <taxon>Micrandreae</taxon>
        <taxon>Hevea</taxon>
    </lineage>
</organism>
<feature type="region of interest" description="Disordered" evidence="1">
    <location>
        <begin position="115"/>
        <end position="169"/>
    </location>
</feature>
<sequence>MSYRDGFVRSGTNFGVSEGQVLQALNIYRSIRFFRVASDLEMGFIFVRKISGGRKGRKEKGRSVVEVQIEKSERVFILVAFGWRENKGGKRRVEKTRVLKWEMIELEARRELTRQNVAREKPDEESDAMDKVRKREAEAENAKEEPVPASSEPSGSGATFRPGTWQPPT</sequence>
<reference evidence="2 3" key="1">
    <citation type="journal article" date="2020" name="Mol. Plant">
        <title>The Chromosome-Based Rubber Tree Genome Provides New Insights into Spurge Genome Evolution and Rubber Biosynthesis.</title>
        <authorList>
            <person name="Liu J."/>
            <person name="Shi C."/>
            <person name="Shi C.C."/>
            <person name="Li W."/>
            <person name="Zhang Q.J."/>
            <person name="Zhang Y."/>
            <person name="Li K."/>
            <person name="Lu H.F."/>
            <person name="Shi C."/>
            <person name="Zhu S.T."/>
            <person name="Xiao Z.Y."/>
            <person name="Nan H."/>
            <person name="Yue Y."/>
            <person name="Zhu X.G."/>
            <person name="Wu Y."/>
            <person name="Hong X.N."/>
            <person name="Fan G.Y."/>
            <person name="Tong Y."/>
            <person name="Zhang D."/>
            <person name="Mao C.L."/>
            <person name="Liu Y.L."/>
            <person name="Hao S.J."/>
            <person name="Liu W.Q."/>
            <person name="Lv M.Q."/>
            <person name="Zhang H.B."/>
            <person name="Liu Y."/>
            <person name="Hu-Tang G.R."/>
            <person name="Wang J.P."/>
            <person name="Wang J.H."/>
            <person name="Sun Y.H."/>
            <person name="Ni S.B."/>
            <person name="Chen W.B."/>
            <person name="Zhang X.C."/>
            <person name="Jiao Y.N."/>
            <person name="Eichler E.E."/>
            <person name="Li G.H."/>
            <person name="Liu X."/>
            <person name="Gao L.Z."/>
        </authorList>
    </citation>
    <scope>NUCLEOTIDE SEQUENCE [LARGE SCALE GENOMIC DNA]</scope>
    <source>
        <strain evidence="3">cv. GT1</strain>
        <tissue evidence="2">Leaf</tissue>
    </source>
</reference>
<evidence type="ECO:0000256" key="1">
    <source>
        <dbReference type="SAM" id="MobiDB-lite"/>
    </source>
</evidence>
<evidence type="ECO:0000313" key="3">
    <source>
        <dbReference type="Proteomes" id="UP000467840"/>
    </source>
</evidence>
<name>A0A6A6KA85_HEVBR</name>
<keyword evidence="3" id="KW-1185">Reference proteome</keyword>
<comment type="caution">
    <text evidence="2">The sequence shown here is derived from an EMBL/GenBank/DDBJ whole genome shotgun (WGS) entry which is preliminary data.</text>
</comment>
<evidence type="ECO:0008006" key="4">
    <source>
        <dbReference type="Google" id="ProtNLM"/>
    </source>
</evidence>
<proteinExistence type="predicted"/>
<evidence type="ECO:0000313" key="2">
    <source>
        <dbReference type="EMBL" id="KAF2285752.1"/>
    </source>
</evidence>
<accession>A0A6A6KA85</accession>